<dbReference type="InterPro" id="IPR015797">
    <property type="entry name" value="NUDIX_hydrolase-like_dom_sf"/>
</dbReference>
<keyword evidence="3 4" id="KW-0378">Hydrolase</keyword>
<organism evidence="6 7">
    <name type="scientific">Nocardia farcinica (strain IFM 10152)</name>
    <dbReference type="NCBI Taxonomy" id="247156"/>
    <lineage>
        <taxon>Bacteria</taxon>
        <taxon>Bacillati</taxon>
        <taxon>Actinomycetota</taxon>
        <taxon>Actinomycetes</taxon>
        <taxon>Mycobacteriales</taxon>
        <taxon>Nocardiaceae</taxon>
        <taxon>Nocardia</taxon>
    </lineage>
</organism>
<dbReference type="KEGG" id="nfa:NFA_16930"/>
<proteinExistence type="inferred from homology"/>
<keyword evidence="7" id="KW-1185">Reference proteome</keyword>
<dbReference type="Pfam" id="PF00293">
    <property type="entry name" value="NUDIX"/>
    <property type="match status" value="1"/>
</dbReference>
<accession>Q5YZ52</accession>
<name>Q5YZ52_NOCFA</name>
<reference evidence="6 7" key="1">
    <citation type="journal article" date="2004" name="Proc. Natl. Acad. Sci. U.S.A.">
        <title>The complete genomic sequence of Nocardia farcinica IFM 10152.</title>
        <authorList>
            <person name="Ishikawa J."/>
            <person name="Yamashita A."/>
            <person name="Mikami Y."/>
            <person name="Hoshino Y."/>
            <person name="Kurita H."/>
            <person name="Hotta K."/>
            <person name="Shiba T."/>
            <person name="Hattori M."/>
        </authorList>
    </citation>
    <scope>NUCLEOTIDE SEQUENCE [LARGE SCALE GENOMIC DNA]</scope>
    <source>
        <strain evidence="6 7">IFM 10152</strain>
    </source>
</reference>
<dbReference type="InterPro" id="IPR020084">
    <property type="entry name" value="NUDIX_hydrolase_CS"/>
</dbReference>
<evidence type="ECO:0000256" key="4">
    <source>
        <dbReference type="RuleBase" id="RU003476"/>
    </source>
</evidence>
<evidence type="ECO:0000313" key="6">
    <source>
        <dbReference type="EMBL" id="BAD56539.1"/>
    </source>
</evidence>
<dbReference type="Gene3D" id="3.90.79.10">
    <property type="entry name" value="Nucleoside Triphosphate Pyrophosphohydrolase"/>
    <property type="match status" value="1"/>
</dbReference>
<protein>
    <recommendedName>
        <fullName evidence="5">Nudix hydrolase domain-containing protein</fullName>
    </recommendedName>
</protein>
<evidence type="ECO:0000256" key="3">
    <source>
        <dbReference type="ARBA" id="ARBA00022801"/>
    </source>
</evidence>
<dbReference type="STRING" id="247156.NFA_16930"/>
<evidence type="ECO:0000313" key="7">
    <source>
        <dbReference type="Proteomes" id="UP000006820"/>
    </source>
</evidence>
<dbReference type="PROSITE" id="PS00893">
    <property type="entry name" value="NUDIX_BOX"/>
    <property type="match status" value="1"/>
</dbReference>
<dbReference type="GO" id="GO:0016787">
    <property type="term" value="F:hydrolase activity"/>
    <property type="evidence" value="ECO:0007669"/>
    <property type="project" value="UniProtKB-KW"/>
</dbReference>
<sequence>MQVAGVRGRPRWARLERVTETTAGVAQRQRVAAYAVCVRAGRVLLARWVPLDGSPPRWTMPGGGIDHGEDPYDAVIREVREETGYEFRPTRLLGMDSLRLTDDDGAAFHGLRVVYTGEIVGGELRYEVGGSTDRAEWFDLDAVTELDRVGLVDIALALYRDRPATGSLTASV</sequence>
<comment type="cofactor">
    <cofactor evidence="1">
        <name>Mg(2+)</name>
        <dbReference type="ChEBI" id="CHEBI:18420"/>
    </cofactor>
</comment>
<feature type="domain" description="Nudix hydrolase" evidence="5">
    <location>
        <begin position="27"/>
        <end position="160"/>
    </location>
</feature>
<dbReference type="InterPro" id="IPR020476">
    <property type="entry name" value="Nudix_hydrolase"/>
</dbReference>
<dbReference type="PANTHER" id="PTHR43046">
    <property type="entry name" value="GDP-MANNOSE MANNOSYL HYDROLASE"/>
    <property type="match status" value="1"/>
</dbReference>
<dbReference type="EMBL" id="AP006618">
    <property type="protein sequence ID" value="BAD56539.1"/>
    <property type="molecule type" value="Genomic_DNA"/>
</dbReference>
<dbReference type="Proteomes" id="UP000006820">
    <property type="component" value="Chromosome"/>
</dbReference>
<dbReference type="SUPFAM" id="SSF55811">
    <property type="entry name" value="Nudix"/>
    <property type="match status" value="1"/>
</dbReference>
<evidence type="ECO:0000256" key="1">
    <source>
        <dbReference type="ARBA" id="ARBA00001946"/>
    </source>
</evidence>
<dbReference type="CDD" id="cd02883">
    <property type="entry name" value="NUDIX_Hydrolase"/>
    <property type="match status" value="1"/>
</dbReference>
<evidence type="ECO:0000259" key="5">
    <source>
        <dbReference type="PROSITE" id="PS51462"/>
    </source>
</evidence>
<dbReference type="PROSITE" id="PS51462">
    <property type="entry name" value="NUDIX"/>
    <property type="match status" value="1"/>
</dbReference>
<evidence type="ECO:0000256" key="2">
    <source>
        <dbReference type="ARBA" id="ARBA00005582"/>
    </source>
</evidence>
<dbReference type="PRINTS" id="PR00502">
    <property type="entry name" value="NUDIXFAMILY"/>
</dbReference>
<gene>
    <name evidence="6" type="ordered locus">NFA_16930</name>
</gene>
<comment type="similarity">
    <text evidence="2 4">Belongs to the Nudix hydrolase family.</text>
</comment>
<dbReference type="InterPro" id="IPR000086">
    <property type="entry name" value="NUDIX_hydrolase_dom"/>
</dbReference>
<dbReference type="PANTHER" id="PTHR43046:SF14">
    <property type="entry name" value="MUTT_NUDIX FAMILY PROTEIN"/>
    <property type="match status" value="1"/>
</dbReference>
<dbReference type="eggNOG" id="COG1051">
    <property type="taxonomic scope" value="Bacteria"/>
</dbReference>
<dbReference type="AlphaFoldDB" id="Q5YZ52"/>
<dbReference type="HOGENOM" id="CLU_037162_18_2_11"/>